<evidence type="ECO:0000313" key="3">
    <source>
        <dbReference type="Proteomes" id="UP000325141"/>
    </source>
</evidence>
<dbReference type="RefSeq" id="WP_150011043.1">
    <property type="nucleotide sequence ID" value="NZ_VWSG01000003.1"/>
</dbReference>
<proteinExistence type="predicted"/>
<gene>
    <name evidence="2" type="ORF">F0460_05405</name>
</gene>
<keyword evidence="1" id="KW-0732">Signal</keyword>
<evidence type="ECO:0000256" key="1">
    <source>
        <dbReference type="SAM" id="SignalP"/>
    </source>
</evidence>
<evidence type="ECO:0000313" key="2">
    <source>
        <dbReference type="EMBL" id="KAA5535875.1"/>
    </source>
</evidence>
<dbReference type="EMBL" id="VWSG01000003">
    <property type="protein sequence ID" value="KAA5535875.1"/>
    <property type="molecule type" value="Genomic_DNA"/>
</dbReference>
<dbReference type="AlphaFoldDB" id="A0A5M6CS09"/>
<evidence type="ECO:0008006" key="4">
    <source>
        <dbReference type="Google" id="ProtNLM"/>
    </source>
</evidence>
<dbReference type="Proteomes" id="UP000325141">
    <property type="component" value="Unassembled WGS sequence"/>
</dbReference>
<reference evidence="2 3" key="1">
    <citation type="submission" date="2019-09" db="EMBL/GenBank/DDBJ databases">
        <title>Genome sequence and assembly of Flavobacterium sp.</title>
        <authorList>
            <person name="Chhetri G."/>
        </authorList>
    </citation>
    <scope>NUCLEOTIDE SEQUENCE [LARGE SCALE GENOMIC DNA]</scope>
    <source>
        <strain evidence="2 3">SNL9</strain>
    </source>
</reference>
<accession>A0A5M6CS09</accession>
<organism evidence="2 3">
    <name type="scientific">Paenimyroides baculatum</name>
    <dbReference type="NCBI Taxonomy" id="2608000"/>
    <lineage>
        <taxon>Bacteria</taxon>
        <taxon>Pseudomonadati</taxon>
        <taxon>Bacteroidota</taxon>
        <taxon>Flavobacteriia</taxon>
        <taxon>Flavobacteriales</taxon>
        <taxon>Flavobacteriaceae</taxon>
        <taxon>Paenimyroides</taxon>
    </lineage>
</organism>
<feature type="chain" id="PRO_5024364409" description="YARHG domain-containing protein" evidence="1">
    <location>
        <begin position="19"/>
        <end position="359"/>
    </location>
</feature>
<keyword evidence="3" id="KW-1185">Reference proteome</keyword>
<sequence>MKKIALLILLFCFQNIFAQVVQDSLIKIDANNVLYKPLVVDNTIWKHPDMSGVMDSIQKNGMLYKLSYRTGFVELTKKKIKEDKSTEVDTVFVANFFTLSMANGGGIYGSGKMKFISDNLYFTVDAGQGFGGKVRGLFKWNHQTNKVTNFIFADEFYNDEKKKLEKKFKLKTKQITTFNPANTVLLDQLKYHLDLWEEREKTKENTSLYDRKRYKSELKEYNFLKKHLEEPYYLYDKKTEYSLQEKNIFKSDNQHKEDTLIFSNDYMYREVDTLLLENADEHINKVLNKFGKHQKYNVKVLDYFVTHRTGFNGIYFFYKENESAEVKVIRYDIHYKAWLMSNYAEIESKEKQLWFKSSE</sequence>
<protein>
    <recommendedName>
        <fullName evidence="4">YARHG domain-containing protein</fullName>
    </recommendedName>
</protein>
<name>A0A5M6CS09_9FLAO</name>
<comment type="caution">
    <text evidence="2">The sequence shown here is derived from an EMBL/GenBank/DDBJ whole genome shotgun (WGS) entry which is preliminary data.</text>
</comment>
<feature type="signal peptide" evidence="1">
    <location>
        <begin position="1"/>
        <end position="18"/>
    </location>
</feature>